<evidence type="ECO:0000313" key="4">
    <source>
        <dbReference type="EMBL" id="PZM09719.1"/>
    </source>
</evidence>
<dbReference type="GO" id="GO:0046872">
    <property type="term" value="F:metal ion binding"/>
    <property type="evidence" value="ECO:0007669"/>
    <property type="project" value="UniProtKB-KW"/>
</dbReference>
<dbReference type="SUPFAM" id="SSF53649">
    <property type="entry name" value="Alkaline phosphatase-like"/>
    <property type="match status" value="1"/>
</dbReference>
<dbReference type="CDD" id="cd16028">
    <property type="entry name" value="PMH"/>
    <property type="match status" value="1"/>
</dbReference>
<keyword evidence="1" id="KW-0479">Metal-binding</keyword>
<dbReference type="InterPro" id="IPR000917">
    <property type="entry name" value="Sulfatase_N"/>
</dbReference>
<dbReference type="PANTHER" id="PTHR45953">
    <property type="entry name" value="IDURONATE 2-SULFATASE"/>
    <property type="match status" value="1"/>
</dbReference>
<evidence type="ECO:0000313" key="5">
    <source>
        <dbReference type="Proteomes" id="UP000248925"/>
    </source>
</evidence>
<dbReference type="AlphaFoldDB" id="A0A2W4C8C5"/>
<dbReference type="Gene3D" id="3.40.720.10">
    <property type="entry name" value="Alkaline Phosphatase, subunit A"/>
    <property type="match status" value="1"/>
</dbReference>
<name>A0A2W4C8C5_9HYPH</name>
<dbReference type="GO" id="GO:0005737">
    <property type="term" value="C:cytoplasm"/>
    <property type="evidence" value="ECO:0007669"/>
    <property type="project" value="TreeGrafter"/>
</dbReference>
<evidence type="ECO:0000259" key="3">
    <source>
        <dbReference type="Pfam" id="PF00884"/>
    </source>
</evidence>
<feature type="domain" description="Sulfatase N-terminal" evidence="3">
    <location>
        <begin position="14"/>
        <end position="385"/>
    </location>
</feature>
<dbReference type="InterPro" id="IPR017850">
    <property type="entry name" value="Alkaline_phosphatase_core_sf"/>
</dbReference>
<proteinExistence type="predicted"/>
<dbReference type="GO" id="GO:0008484">
    <property type="term" value="F:sulfuric ester hydrolase activity"/>
    <property type="evidence" value="ECO:0007669"/>
    <property type="project" value="TreeGrafter"/>
</dbReference>
<evidence type="ECO:0000256" key="1">
    <source>
        <dbReference type="ARBA" id="ARBA00022723"/>
    </source>
</evidence>
<gene>
    <name evidence="4" type="ORF">CPY51_25960</name>
</gene>
<keyword evidence="2 4" id="KW-0378">Hydrolase</keyword>
<comment type="caution">
    <text evidence="4">The sequence shown here is derived from an EMBL/GenBank/DDBJ whole genome shotgun (WGS) entry which is preliminary data.</text>
</comment>
<keyword evidence="5" id="KW-1185">Reference proteome</keyword>
<reference evidence="4 5" key="1">
    <citation type="journal article" date="2018" name="Sci. Rep.">
        <title>Rhizobium tumorigenes sp. nov., a novel plant tumorigenic bacterium isolated from cane gall tumors on thornless blackberry.</title>
        <authorList>
            <person name="Kuzmanovi N."/>
            <person name="Smalla K."/>
            <person name="Gronow S."/>
            <person name="PuBawska J."/>
        </authorList>
    </citation>
    <scope>NUCLEOTIDE SEQUENCE [LARGE SCALE GENOMIC DNA]</scope>
    <source>
        <strain evidence="4 5">CCBAU 85046</strain>
    </source>
</reference>
<organism evidence="4 5">
    <name type="scientific">Rhizobium tubonense</name>
    <dbReference type="NCBI Taxonomy" id="484088"/>
    <lineage>
        <taxon>Bacteria</taxon>
        <taxon>Pseudomonadati</taxon>
        <taxon>Pseudomonadota</taxon>
        <taxon>Alphaproteobacteria</taxon>
        <taxon>Hyphomicrobiales</taxon>
        <taxon>Rhizobiaceae</taxon>
        <taxon>Rhizobium/Agrobacterium group</taxon>
        <taxon>Rhizobium</taxon>
    </lineage>
</organism>
<protein>
    <submittedName>
        <fullName evidence="4">Phosphonate monoester hydrolase</fullName>
    </submittedName>
</protein>
<dbReference type="Pfam" id="PF00884">
    <property type="entry name" value="Sulfatase"/>
    <property type="match status" value="1"/>
</dbReference>
<sequence length="526" mass="58584">MRNPTITNGAADRPNVLLITADQWRGDCLSAVGHPCLRTPNVDALAREGVLFRRHYAGAAPCSPARATLYTGLYQMNHRVCRNGSPLDARFDNLALAARRAGYDPTLFGYTDTSPDPRTMDAGDPHLTTYEGLLPGFSARQALPEHEKQWLSWLRSRGHVEATSRSIHIPVGAKPGQISNASPSYSKDETQTAFMAGEFIRWLGEQDAPWFAHVSFLRPHPPFSVPAPYNTMFAADNGPAFARAETSEREQAAHPYLEYAMPRTGKGGFIYGATGPLADWSANDLAAIRAIYYGMIAEVDAQLGRIWQAIKDSGAWENTLIVFTSDHAEMAGDHWTLGKGGFFDGSYHIPLVIRDPKAGASRGATVDHFTSAADIFPTLCDRLGIQPGNHLDGEPLSPFLQGRKPRRWREAVFWEFDFRDIGERQAERYFGLGSNECNLAVIRDQHFKYVHFTGLPPLLFDIKSDPAELINLADEPRYTSIRLAYAERLLSLRARHLDQTLAYTELTERGPVTLRPASEYQLKEPR</sequence>
<evidence type="ECO:0000256" key="2">
    <source>
        <dbReference type="ARBA" id="ARBA00022801"/>
    </source>
</evidence>
<dbReference type="EMBL" id="PCDP01000059">
    <property type="protein sequence ID" value="PZM09719.1"/>
    <property type="molecule type" value="Genomic_DNA"/>
</dbReference>
<dbReference type="RefSeq" id="WP_111163099.1">
    <property type="nucleotide sequence ID" value="NZ_PCDP01000059.1"/>
</dbReference>
<accession>A0A2W4C8C5</accession>
<dbReference type="Proteomes" id="UP000248925">
    <property type="component" value="Unassembled WGS sequence"/>
</dbReference>
<dbReference type="OrthoDB" id="9795675at2"/>
<dbReference type="PANTHER" id="PTHR45953:SF1">
    <property type="entry name" value="IDURONATE 2-SULFATASE"/>
    <property type="match status" value="1"/>
</dbReference>